<reference evidence="3" key="1">
    <citation type="submission" date="2017-08" db="EMBL/GenBank/DDBJ databases">
        <title>A dynamic microbial community with high functional redundancy inhabits the cold, oxic subseafloor aquifer.</title>
        <authorList>
            <person name="Tully B.J."/>
            <person name="Wheat C.G."/>
            <person name="Glazer B.T."/>
            <person name="Huber J.A."/>
        </authorList>
    </citation>
    <scope>NUCLEOTIDE SEQUENCE [LARGE SCALE GENOMIC DNA]</scope>
</reference>
<protein>
    <submittedName>
        <fullName evidence="1">Uncharacterized protein</fullName>
    </submittedName>
</protein>
<evidence type="ECO:0000313" key="3">
    <source>
        <dbReference type="Proteomes" id="UP000228987"/>
    </source>
</evidence>
<dbReference type="Pfam" id="PF06992">
    <property type="entry name" value="Phage_lambda_P"/>
    <property type="match status" value="1"/>
</dbReference>
<comment type="caution">
    <text evidence="1">The sequence shown here is derived from an EMBL/GenBank/DDBJ whole genome shotgun (WGS) entry which is preliminary data.</text>
</comment>
<gene>
    <name evidence="2" type="ORF">COA71_02775</name>
    <name evidence="1" type="ORF">COA71_07345</name>
</gene>
<dbReference type="EMBL" id="NVWI01000004">
    <property type="protein sequence ID" value="PCJ41817.1"/>
    <property type="molecule type" value="Genomic_DNA"/>
</dbReference>
<sequence length="229" mass="25315">MKKIDQLVVPDHIKRGIEAGEGSGGDSAYNANSRSSSKAKFSKDHVDVINQMFAEFELAYHNQYHKAFPDEGTLNLAKKYWLTSLAAFLPELVLAATRELVHKQPFLPTIANVVDSCKSGVALFGLPSAHDAYLEACRMPAPKAVQNWSHSAVYMAGKATGWFELANQAEGKIFPLFEYHYAQLVQRVLHGEELTVNIPTPLPETVDIPLSAKENQSHLQALKDSLKIV</sequence>
<name>A0A2A5CD70_9GAMM</name>
<reference evidence="1" key="2">
    <citation type="journal article" date="2018" name="ISME J.">
        <title>A dynamic microbial community with high functional redundancy inhabits the cold, oxic subseafloor aquifer.</title>
        <authorList>
            <person name="Tully B.J."/>
            <person name="Wheat C.G."/>
            <person name="Glazer B.T."/>
            <person name="Huber J.A."/>
        </authorList>
    </citation>
    <scope>NUCLEOTIDE SEQUENCE</scope>
    <source>
        <strain evidence="1">NORP41</strain>
    </source>
</reference>
<proteinExistence type="predicted"/>
<dbReference type="EMBL" id="NVWI01000001">
    <property type="protein sequence ID" value="PCJ43806.1"/>
    <property type="molecule type" value="Genomic_DNA"/>
</dbReference>
<organism evidence="1 3">
    <name type="scientific">SAR86 cluster bacterium</name>
    <dbReference type="NCBI Taxonomy" id="2030880"/>
    <lineage>
        <taxon>Bacteria</taxon>
        <taxon>Pseudomonadati</taxon>
        <taxon>Pseudomonadota</taxon>
        <taxon>Gammaproteobacteria</taxon>
        <taxon>SAR86 cluster</taxon>
    </lineage>
</organism>
<dbReference type="AlphaFoldDB" id="A0A2A5CD70"/>
<accession>A0A2A5CD70</accession>
<dbReference type="Proteomes" id="UP000228987">
    <property type="component" value="Unassembled WGS sequence"/>
</dbReference>
<dbReference type="GO" id="GO:0006270">
    <property type="term" value="P:DNA replication initiation"/>
    <property type="evidence" value="ECO:0007669"/>
    <property type="project" value="InterPro"/>
</dbReference>
<dbReference type="InterPro" id="IPR009731">
    <property type="entry name" value="P-like"/>
</dbReference>
<evidence type="ECO:0000313" key="2">
    <source>
        <dbReference type="EMBL" id="PCJ43806.1"/>
    </source>
</evidence>
<evidence type="ECO:0000313" key="1">
    <source>
        <dbReference type="EMBL" id="PCJ41817.1"/>
    </source>
</evidence>